<organism evidence="1 2">
    <name type="scientific">Puccinia graminis f. sp. tritici</name>
    <dbReference type="NCBI Taxonomy" id="56615"/>
    <lineage>
        <taxon>Eukaryota</taxon>
        <taxon>Fungi</taxon>
        <taxon>Dikarya</taxon>
        <taxon>Basidiomycota</taxon>
        <taxon>Pucciniomycotina</taxon>
        <taxon>Pucciniomycetes</taxon>
        <taxon>Pucciniales</taxon>
        <taxon>Pucciniaceae</taxon>
        <taxon>Puccinia</taxon>
    </lineage>
</organism>
<evidence type="ECO:0000313" key="2">
    <source>
        <dbReference type="Proteomes" id="UP000325313"/>
    </source>
</evidence>
<protein>
    <submittedName>
        <fullName evidence="1">Uncharacterized protein</fullName>
    </submittedName>
</protein>
<dbReference type="EMBL" id="VDEP01000172">
    <property type="protein sequence ID" value="KAA1126325.1"/>
    <property type="molecule type" value="Genomic_DNA"/>
</dbReference>
<gene>
    <name evidence="1" type="ORF">PGTUg99_027019</name>
</gene>
<dbReference type="AlphaFoldDB" id="A0A5B0RMN0"/>
<name>A0A5B0RMN0_PUCGR</name>
<proteinExistence type="predicted"/>
<sequence>MTARSGSVSVGGQCEAAVFQLDELKEATTVSYKPSSEVHITHVVAGSLHLDADRSVRPISTGTRDGLMYWHPNKTAFLRFPCTLIAIFQDMRNTGLNPADRTDSFQMSIPR</sequence>
<evidence type="ECO:0000313" key="1">
    <source>
        <dbReference type="EMBL" id="KAA1126325.1"/>
    </source>
</evidence>
<dbReference type="Proteomes" id="UP000325313">
    <property type="component" value="Unassembled WGS sequence"/>
</dbReference>
<accession>A0A5B0RMN0</accession>
<reference evidence="1 2" key="1">
    <citation type="submission" date="2019-05" db="EMBL/GenBank/DDBJ databases">
        <title>Emergence of the Ug99 lineage of the wheat stem rust pathogen through somatic hybridization.</title>
        <authorList>
            <person name="Li F."/>
            <person name="Upadhyaya N.M."/>
            <person name="Sperschneider J."/>
            <person name="Matny O."/>
            <person name="Nguyen-Phuc H."/>
            <person name="Mago R."/>
            <person name="Raley C."/>
            <person name="Miller M.E."/>
            <person name="Silverstein K.A.T."/>
            <person name="Henningsen E."/>
            <person name="Hirsch C.D."/>
            <person name="Visser B."/>
            <person name="Pretorius Z.A."/>
            <person name="Steffenson B.J."/>
            <person name="Schwessinger B."/>
            <person name="Dodds P.N."/>
            <person name="Figueroa M."/>
        </authorList>
    </citation>
    <scope>NUCLEOTIDE SEQUENCE [LARGE SCALE GENOMIC DNA]</scope>
    <source>
        <strain evidence="1 2">Ug99</strain>
    </source>
</reference>
<comment type="caution">
    <text evidence="1">The sequence shown here is derived from an EMBL/GenBank/DDBJ whole genome shotgun (WGS) entry which is preliminary data.</text>
</comment>